<proteinExistence type="predicted"/>
<feature type="transmembrane region" description="Helical" evidence="1">
    <location>
        <begin position="82"/>
        <end position="100"/>
    </location>
</feature>
<dbReference type="RefSeq" id="WP_111149702.1">
    <property type="nucleotide sequence ID" value="NZ_QKRB01000060.1"/>
</dbReference>
<feature type="transmembrane region" description="Helical" evidence="1">
    <location>
        <begin position="147"/>
        <end position="163"/>
    </location>
</feature>
<keyword evidence="1" id="KW-0812">Transmembrane</keyword>
<dbReference type="Pfam" id="PF10754">
    <property type="entry name" value="DUF2569"/>
    <property type="match status" value="1"/>
</dbReference>
<name>A0A2W1L4F1_9BACL</name>
<comment type="caution">
    <text evidence="2">The sequence shown here is derived from an EMBL/GenBank/DDBJ whole genome shotgun (WGS) entry which is preliminary data.</text>
</comment>
<evidence type="ECO:0008006" key="4">
    <source>
        <dbReference type="Google" id="ProtNLM"/>
    </source>
</evidence>
<keyword evidence="1" id="KW-0472">Membrane</keyword>
<protein>
    <recommendedName>
        <fullName evidence="4">DUF2569 domain-containing protein</fullName>
    </recommendedName>
</protein>
<evidence type="ECO:0000313" key="2">
    <source>
        <dbReference type="EMBL" id="PZD93060.1"/>
    </source>
</evidence>
<dbReference type="OrthoDB" id="9155572at2"/>
<feature type="transmembrane region" description="Helical" evidence="1">
    <location>
        <begin position="109"/>
        <end position="127"/>
    </location>
</feature>
<keyword evidence="1" id="KW-1133">Transmembrane helix</keyword>
<dbReference type="EMBL" id="QKRB01000060">
    <property type="protein sequence ID" value="PZD93060.1"/>
    <property type="molecule type" value="Genomic_DNA"/>
</dbReference>
<sequence>METNSLDKQEKKQHIPEPAGALGFGGWLILPQIGFVISVVSLFLFFVKELPDVLDSSIWGVLGSKDSSLYDPLFAPMVITEVVWNLVLVIGTLVTIVLFYRRKRIVPKLMITLYLASLVGMIVSYVFVQQIPVLKEAMADGSQIREIGRYVVTCVIWVPYFLLSQRVENTFIK</sequence>
<accession>A0A2W1L4F1</accession>
<feature type="transmembrane region" description="Helical" evidence="1">
    <location>
        <begin position="21"/>
        <end position="47"/>
    </location>
</feature>
<evidence type="ECO:0000256" key="1">
    <source>
        <dbReference type="SAM" id="Phobius"/>
    </source>
</evidence>
<organism evidence="2 3">
    <name type="scientific">Paenibacillus sambharensis</name>
    <dbReference type="NCBI Taxonomy" id="1803190"/>
    <lineage>
        <taxon>Bacteria</taxon>
        <taxon>Bacillati</taxon>
        <taxon>Bacillota</taxon>
        <taxon>Bacilli</taxon>
        <taxon>Bacillales</taxon>
        <taxon>Paenibacillaceae</taxon>
        <taxon>Paenibacillus</taxon>
    </lineage>
</organism>
<dbReference type="Proteomes" id="UP000249522">
    <property type="component" value="Unassembled WGS sequence"/>
</dbReference>
<reference evidence="2 3" key="1">
    <citation type="submission" date="2018-06" db="EMBL/GenBank/DDBJ databases">
        <title>Paenibacillus imtechensis sp. nov.</title>
        <authorList>
            <person name="Pinnaka A.K."/>
            <person name="Singh H."/>
            <person name="Kaur M."/>
        </authorList>
    </citation>
    <scope>NUCLEOTIDE SEQUENCE [LARGE SCALE GENOMIC DNA]</scope>
    <source>
        <strain evidence="2 3">SMB1</strain>
    </source>
</reference>
<keyword evidence="3" id="KW-1185">Reference proteome</keyword>
<evidence type="ECO:0000313" key="3">
    <source>
        <dbReference type="Proteomes" id="UP000249522"/>
    </source>
</evidence>
<gene>
    <name evidence="2" type="ORF">DNH61_25090</name>
</gene>
<dbReference type="InterPro" id="IPR019690">
    <property type="entry name" value="DUF2569"/>
</dbReference>
<dbReference type="AlphaFoldDB" id="A0A2W1L4F1"/>